<keyword evidence="1" id="KW-1133">Transmembrane helix</keyword>
<gene>
    <name evidence="2" type="ORF">BOVATA_030640</name>
</gene>
<dbReference type="OrthoDB" id="10322577at2759"/>
<evidence type="ECO:0000256" key="1">
    <source>
        <dbReference type="SAM" id="Phobius"/>
    </source>
</evidence>
<keyword evidence="3" id="KW-1185">Reference proteome</keyword>
<feature type="transmembrane region" description="Helical" evidence="1">
    <location>
        <begin position="73"/>
        <end position="100"/>
    </location>
</feature>
<evidence type="ECO:0000313" key="3">
    <source>
        <dbReference type="Proteomes" id="UP000236319"/>
    </source>
</evidence>
<name>A0A2H6KF02_9APIC</name>
<keyword evidence="1" id="KW-0472">Membrane</keyword>
<organism evidence="2 3">
    <name type="scientific">Babesia ovata</name>
    <dbReference type="NCBI Taxonomy" id="189622"/>
    <lineage>
        <taxon>Eukaryota</taxon>
        <taxon>Sar</taxon>
        <taxon>Alveolata</taxon>
        <taxon>Apicomplexa</taxon>
        <taxon>Aconoidasida</taxon>
        <taxon>Piroplasmida</taxon>
        <taxon>Babesiidae</taxon>
        <taxon>Babesia</taxon>
    </lineage>
</organism>
<reference evidence="2 3" key="1">
    <citation type="journal article" date="2017" name="BMC Genomics">
        <title>Whole-genome assembly of Babesia ovata and comparative genomics between closely related pathogens.</title>
        <authorList>
            <person name="Yamagishi J."/>
            <person name="Asada M."/>
            <person name="Hakimi H."/>
            <person name="Tanaka T.Q."/>
            <person name="Sugimoto C."/>
            <person name="Kawazu S."/>
        </authorList>
    </citation>
    <scope>NUCLEOTIDE SEQUENCE [LARGE SCALE GENOMIC DNA]</scope>
    <source>
        <strain evidence="2 3">Miyake</strain>
    </source>
</reference>
<dbReference type="VEuPathDB" id="PiroplasmaDB:BOVATA_030640"/>
<evidence type="ECO:0000313" key="2">
    <source>
        <dbReference type="EMBL" id="GBE61571.1"/>
    </source>
</evidence>
<dbReference type="GeneID" id="39875341"/>
<dbReference type="Proteomes" id="UP000236319">
    <property type="component" value="Unassembled WGS sequence"/>
</dbReference>
<sequence>MASCNAQCNAISRFFTSAIYAAREFFDSPAFMGLESLAGQAVDGVITKDNIKTALKTPSVDEVMDGVVKAIMWYIWVSYVIPLILILGFISALLLAAYVYGWGARCSSGFLKCTTVIVEMTMYGFWKLKKWLYAFLDTYSEYDDYGLLSKFRGHRYLPAAYAKCKLR</sequence>
<dbReference type="EMBL" id="BDSA01000003">
    <property type="protein sequence ID" value="GBE61571.1"/>
    <property type="molecule type" value="Genomic_DNA"/>
</dbReference>
<accession>A0A2H6KF02</accession>
<keyword evidence="1" id="KW-0812">Transmembrane</keyword>
<dbReference type="AlphaFoldDB" id="A0A2H6KF02"/>
<comment type="caution">
    <text evidence="2">The sequence shown here is derived from an EMBL/GenBank/DDBJ whole genome shotgun (WGS) entry which is preliminary data.</text>
</comment>
<dbReference type="RefSeq" id="XP_028867814.1">
    <property type="nucleotide sequence ID" value="XM_029011981.1"/>
</dbReference>
<proteinExistence type="predicted"/>
<protein>
    <submittedName>
        <fullName evidence="2">Large membrane protein</fullName>
    </submittedName>
</protein>